<dbReference type="InterPro" id="IPR012434">
    <property type="entry name" value="DUF1631"/>
</dbReference>
<evidence type="ECO:0000313" key="2">
    <source>
        <dbReference type="EMBL" id="TDQ46312.1"/>
    </source>
</evidence>
<evidence type="ECO:0000313" key="3">
    <source>
        <dbReference type="Proteomes" id="UP000295375"/>
    </source>
</evidence>
<gene>
    <name evidence="2" type="ORF">EV696_11497</name>
</gene>
<name>A0A4R6UIM4_9GAMM</name>
<dbReference type="RefSeq" id="WP_133592051.1">
    <property type="nucleotide sequence ID" value="NZ_CP037953.1"/>
</dbReference>
<protein>
    <submittedName>
        <fullName evidence="2">Uncharacterized protein DUF1631</fullName>
    </submittedName>
</protein>
<accession>A0A4R6UIM4</accession>
<feature type="coiled-coil region" evidence="1">
    <location>
        <begin position="128"/>
        <end position="162"/>
    </location>
</feature>
<comment type="caution">
    <text evidence="2">The sequence shown here is derived from an EMBL/GenBank/DDBJ whole genome shotgun (WGS) entry which is preliminary data.</text>
</comment>
<feature type="coiled-coil region" evidence="1">
    <location>
        <begin position="383"/>
        <end position="456"/>
    </location>
</feature>
<keyword evidence="3" id="KW-1185">Reference proteome</keyword>
<sequence>MIADLSQTISPLLEQAAGLMGLAVPEMAHSPVWQAFQVRLLDESVRHCLQQQADLDPLAQELLRDLPMLVVRVQQQGVLLWRDQTHPVRRFGEMLVGAVRGVDDFSGRNAKTIIDLVPAALQKAATDLSQLEKISEQFAQSLRQYQQDLKVREQQLIQKEREQWKLADARVGVDSLLQQQLGERTLPAFAVEFLENDFRKLLQVAHVQHGSNSERWQKLQELLIAIIWSLSEAESESLRSEYRQRISEPQAQLREWFGEIHHNAAALDRFVEQWDEYALALLSGYRPSLPAAHLDLGASDHREWMFTDDALLKARAIRVGDWVVTEANGKPVRARLIDKDLHQGHYLFANLSGLRIASFSTEQLADAFAAQRTRLIDPRPFFLQWQQSLLEQLEEQLARLHSEKAEAEARNEAEKIALQKTAMEKAQAKLAAERERRQAEVAARAKEQARARLLAECLSDVQRLQPGAWLQLNTDTLKEKAQLAFILNRSNELVFVNAEGKKVLQATATSVAEMLADQKASVQDYGRVLDDALATLVQGRREHLKNWQ</sequence>
<keyword evidence="1" id="KW-0175">Coiled coil</keyword>
<reference evidence="2 3" key="1">
    <citation type="submission" date="2019-03" db="EMBL/GenBank/DDBJ databases">
        <title>Genomic Encyclopedia of Type Strains, Phase IV (KMG-IV): sequencing the most valuable type-strain genomes for metagenomic binning, comparative biology and taxonomic classification.</title>
        <authorList>
            <person name="Goeker M."/>
        </authorList>
    </citation>
    <scope>NUCLEOTIDE SEQUENCE [LARGE SCALE GENOMIC DNA]</scope>
    <source>
        <strain evidence="2 3">DSM 103792</strain>
    </source>
</reference>
<evidence type="ECO:0000256" key="1">
    <source>
        <dbReference type="SAM" id="Coils"/>
    </source>
</evidence>
<dbReference type="Pfam" id="PF07793">
    <property type="entry name" value="DUF1631"/>
    <property type="match status" value="1"/>
</dbReference>
<dbReference type="EMBL" id="SNYM01000014">
    <property type="protein sequence ID" value="TDQ46312.1"/>
    <property type="molecule type" value="Genomic_DNA"/>
</dbReference>
<organism evidence="2 3">
    <name type="scientific">Permianibacter aggregans</name>
    <dbReference type="NCBI Taxonomy" id="1510150"/>
    <lineage>
        <taxon>Bacteria</taxon>
        <taxon>Pseudomonadati</taxon>
        <taxon>Pseudomonadota</taxon>
        <taxon>Gammaproteobacteria</taxon>
        <taxon>Pseudomonadales</taxon>
        <taxon>Pseudomonadaceae</taxon>
        <taxon>Permianibacter</taxon>
    </lineage>
</organism>
<dbReference type="Proteomes" id="UP000295375">
    <property type="component" value="Unassembled WGS sequence"/>
</dbReference>
<proteinExistence type="predicted"/>
<dbReference type="OrthoDB" id="6188167at2"/>
<dbReference type="AlphaFoldDB" id="A0A4R6UIM4"/>